<name>A0ACC2QDD6_9NEOP</name>
<reference evidence="1" key="1">
    <citation type="submission" date="2023-03" db="EMBL/GenBank/DDBJ databases">
        <title>Chromosome-level genomes of two armyworms, Mythimna separata and Mythimna loreyi, provide insights into the biosynthesis and reception of sex pheromones.</title>
        <authorList>
            <person name="Zhao H."/>
        </authorList>
    </citation>
    <scope>NUCLEOTIDE SEQUENCE</scope>
    <source>
        <strain evidence="1">BeijingLab</strain>
    </source>
</reference>
<proteinExistence type="predicted"/>
<dbReference type="Proteomes" id="UP001231649">
    <property type="component" value="Chromosome 21"/>
</dbReference>
<keyword evidence="2" id="KW-1185">Reference proteome</keyword>
<accession>A0ACC2QDD6</accession>
<dbReference type="EMBL" id="CM056797">
    <property type="protein sequence ID" value="KAJ8712888.1"/>
    <property type="molecule type" value="Genomic_DNA"/>
</dbReference>
<protein>
    <submittedName>
        <fullName evidence="1">Uncharacterized protein</fullName>
    </submittedName>
</protein>
<sequence length="330" mass="37567">MKYADEPKPRLSTSKPPQNVYNRRIDVNKTKHCNPPKQVGDNKRLCDAAGCGKGTENKLLLQISEAEQVTDFERILNSNAILCERVRSNVWHGCVAPQKRTASVLPRPKSAYSLYAVSQTYHYLFRQHEESLEPLIEQYRQSTTETNKPQPSILEKNWFQNLQNLSEYYEDDQELRQEVENITDRLVADEVKTVEEQHQASNKRNKNFNVNLADLISLNINGERLSPSREDHGPSPDVEKTDPENEEEWLAPSMSANSDDRNSHTDNNVDCLTQNLDSVKIDSDAKVPTITFSNCCDGYARSDLPNNKEVDIHLAVPAIDSIDEARPPMM</sequence>
<comment type="caution">
    <text evidence="1">The sequence shown here is derived from an EMBL/GenBank/DDBJ whole genome shotgun (WGS) entry which is preliminary data.</text>
</comment>
<evidence type="ECO:0000313" key="2">
    <source>
        <dbReference type="Proteomes" id="UP001231649"/>
    </source>
</evidence>
<evidence type="ECO:0000313" key="1">
    <source>
        <dbReference type="EMBL" id="KAJ8712888.1"/>
    </source>
</evidence>
<gene>
    <name evidence="1" type="ORF">PYW08_008192</name>
</gene>
<organism evidence="1 2">
    <name type="scientific">Mythimna loreyi</name>
    <dbReference type="NCBI Taxonomy" id="667449"/>
    <lineage>
        <taxon>Eukaryota</taxon>
        <taxon>Metazoa</taxon>
        <taxon>Ecdysozoa</taxon>
        <taxon>Arthropoda</taxon>
        <taxon>Hexapoda</taxon>
        <taxon>Insecta</taxon>
        <taxon>Pterygota</taxon>
        <taxon>Neoptera</taxon>
        <taxon>Endopterygota</taxon>
        <taxon>Lepidoptera</taxon>
        <taxon>Glossata</taxon>
        <taxon>Ditrysia</taxon>
        <taxon>Noctuoidea</taxon>
        <taxon>Noctuidae</taxon>
        <taxon>Noctuinae</taxon>
        <taxon>Hadenini</taxon>
        <taxon>Mythimna</taxon>
    </lineage>
</organism>